<feature type="transmembrane region" description="Helical" evidence="8">
    <location>
        <begin position="83"/>
        <end position="109"/>
    </location>
</feature>
<evidence type="ECO:0000256" key="2">
    <source>
        <dbReference type="ARBA" id="ARBA00007069"/>
    </source>
</evidence>
<dbReference type="Pfam" id="PF00528">
    <property type="entry name" value="BPD_transp_1"/>
    <property type="match status" value="1"/>
</dbReference>
<evidence type="ECO:0000256" key="5">
    <source>
        <dbReference type="ARBA" id="ARBA00022692"/>
    </source>
</evidence>
<dbReference type="InterPro" id="IPR000515">
    <property type="entry name" value="MetI-like"/>
</dbReference>
<feature type="transmembrane region" description="Helical" evidence="8">
    <location>
        <begin position="212"/>
        <end position="229"/>
    </location>
</feature>
<feature type="transmembrane region" description="Helical" evidence="8">
    <location>
        <begin position="274"/>
        <end position="299"/>
    </location>
</feature>
<dbReference type="CDD" id="cd06261">
    <property type="entry name" value="TM_PBP2"/>
    <property type="match status" value="1"/>
</dbReference>
<keyword evidence="3 8" id="KW-0813">Transport</keyword>
<evidence type="ECO:0000256" key="8">
    <source>
        <dbReference type="RuleBase" id="RU363032"/>
    </source>
</evidence>
<keyword evidence="6 8" id="KW-1133">Transmembrane helix</keyword>
<name>A0A2T5GAI9_9BACL</name>
<proteinExistence type="inferred from homology"/>
<dbReference type="PANTHER" id="PTHR30425">
    <property type="entry name" value="PHOSPHATE TRANSPORT SYSTEM PERMEASE PROTEIN PST"/>
    <property type="match status" value="1"/>
</dbReference>
<evidence type="ECO:0000256" key="9">
    <source>
        <dbReference type="RuleBase" id="RU363054"/>
    </source>
</evidence>
<evidence type="ECO:0000256" key="3">
    <source>
        <dbReference type="ARBA" id="ARBA00022448"/>
    </source>
</evidence>
<dbReference type="InterPro" id="IPR051124">
    <property type="entry name" value="Phosphate_Transport_Permease"/>
</dbReference>
<dbReference type="EMBL" id="PEBW01000001">
    <property type="protein sequence ID" value="PTQ53158.1"/>
    <property type="molecule type" value="Genomic_DNA"/>
</dbReference>
<accession>A0A2T5GAI9</accession>
<evidence type="ECO:0000256" key="4">
    <source>
        <dbReference type="ARBA" id="ARBA00022475"/>
    </source>
</evidence>
<keyword evidence="5 8" id="KW-0812">Transmembrane</keyword>
<dbReference type="PROSITE" id="PS50928">
    <property type="entry name" value="ABC_TM1"/>
    <property type="match status" value="1"/>
</dbReference>
<evidence type="ECO:0000256" key="6">
    <source>
        <dbReference type="ARBA" id="ARBA00022989"/>
    </source>
</evidence>
<dbReference type="Proteomes" id="UP000244016">
    <property type="component" value="Unassembled WGS sequence"/>
</dbReference>
<sequence>MSDGRKRAASRRRVDLFRELQEKLGFAYLAVSVALVLLIAGAVYFFIFYQGILPFTRYHLSLGEFLSTTWSPLGSPPQYGALAFLYGSAVVTLGAALLATPLSLGAAIFVAEIAPRWGDRILTPVLEILVGIPSVVYGYIGMRLLVPFVREHVGGIGYSLFTAILVLTVMILPTVTSVATDALRAVPTEIKHGSYALGATRWQTISRLSLRAALPGLLTAVIFGMARAFGEALAVQMVIGNTPRFPRSLLDPGATITSVITMSMGFAAEGTLEYYVLWTLAVILLLMSALSIIVVRLLGRRRVYA</sequence>
<keyword evidence="7 8" id="KW-0472">Membrane</keyword>
<dbReference type="InterPro" id="IPR011864">
    <property type="entry name" value="Phosphate_PstC"/>
</dbReference>
<feature type="transmembrane region" description="Helical" evidence="8">
    <location>
        <begin position="26"/>
        <end position="49"/>
    </location>
</feature>
<evidence type="ECO:0000256" key="7">
    <source>
        <dbReference type="ARBA" id="ARBA00023136"/>
    </source>
</evidence>
<dbReference type="Gene3D" id="1.10.3720.10">
    <property type="entry name" value="MetI-like"/>
    <property type="match status" value="1"/>
</dbReference>
<dbReference type="GO" id="GO:0005886">
    <property type="term" value="C:plasma membrane"/>
    <property type="evidence" value="ECO:0007669"/>
    <property type="project" value="UniProtKB-SubCell"/>
</dbReference>
<organism evidence="11 12">
    <name type="scientific">Brockia lithotrophica</name>
    <dbReference type="NCBI Taxonomy" id="933949"/>
    <lineage>
        <taxon>Bacteria</taxon>
        <taxon>Bacillati</taxon>
        <taxon>Bacillota</taxon>
        <taxon>Bacilli</taxon>
        <taxon>Bacillales</taxon>
        <taxon>Bacillales Family X. Incertae Sedis</taxon>
        <taxon>Brockia</taxon>
    </lineage>
</organism>
<comment type="caution">
    <text evidence="11">The sequence shown here is derived from an EMBL/GenBank/DDBJ whole genome shotgun (WGS) entry which is preliminary data.</text>
</comment>
<reference evidence="11 12" key="1">
    <citation type="submission" date="2017-08" db="EMBL/GenBank/DDBJ databases">
        <title>Burning lignite coal seam in the remote Altai Mountains harbors a hydrogen-driven thermophilic microbial community.</title>
        <authorList>
            <person name="Kadnikov V.V."/>
            <person name="Mardanov A.V."/>
            <person name="Ivasenko D."/>
            <person name="Beletsky A.V."/>
            <person name="Karnachuk O.V."/>
            <person name="Ravin N.V."/>
        </authorList>
    </citation>
    <scope>NUCLEOTIDE SEQUENCE [LARGE SCALE GENOMIC DNA]</scope>
    <source>
        <strain evidence="11">AL31</strain>
    </source>
</reference>
<dbReference type="InterPro" id="IPR035906">
    <property type="entry name" value="MetI-like_sf"/>
</dbReference>
<dbReference type="GO" id="GO:0006817">
    <property type="term" value="P:phosphate ion transport"/>
    <property type="evidence" value="ECO:0007669"/>
    <property type="project" value="UniProtKB-KW"/>
</dbReference>
<evidence type="ECO:0000256" key="1">
    <source>
        <dbReference type="ARBA" id="ARBA00004651"/>
    </source>
</evidence>
<evidence type="ECO:0000313" key="11">
    <source>
        <dbReference type="EMBL" id="PTQ53158.1"/>
    </source>
</evidence>
<comment type="function">
    <text evidence="9">Part of the binding-protein-dependent transport system for phosphate; probably responsible for the translocation of the substrate across the membrane.</text>
</comment>
<dbReference type="AlphaFoldDB" id="A0A2T5GAI9"/>
<dbReference type="GO" id="GO:0005315">
    <property type="term" value="F:phosphate transmembrane transporter activity"/>
    <property type="evidence" value="ECO:0007669"/>
    <property type="project" value="InterPro"/>
</dbReference>
<comment type="similarity">
    <text evidence="2 9">Belongs to the binding-protein-dependent transport system permease family. CysTW subfamily.</text>
</comment>
<dbReference type="SUPFAM" id="SSF161098">
    <property type="entry name" value="MetI-like"/>
    <property type="match status" value="1"/>
</dbReference>
<feature type="transmembrane region" description="Helical" evidence="8">
    <location>
        <begin position="121"/>
        <end position="140"/>
    </location>
</feature>
<dbReference type="NCBIfam" id="TIGR02138">
    <property type="entry name" value="phosphate_pstC"/>
    <property type="match status" value="1"/>
</dbReference>
<feature type="transmembrane region" description="Helical" evidence="8">
    <location>
        <begin position="152"/>
        <end position="172"/>
    </location>
</feature>
<keyword evidence="4 9" id="KW-1003">Cell membrane</keyword>
<comment type="subcellular location">
    <subcellularLocation>
        <location evidence="1 8">Cell membrane</location>
        <topology evidence="1 8">Multi-pass membrane protein</topology>
    </subcellularLocation>
</comment>
<protein>
    <recommendedName>
        <fullName evidence="9">Phosphate transport system permease protein</fullName>
    </recommendedName>
</protein>
<evidence type="ECO:0000259" key="10">
    <source>
        <dbReference type="PROSITE" id="PS50928"/>
    </source>
</evidence>
<feature type="domain" description="ABC transmembrane type-1" evidence="10">
    <location>
        <begin position="85"/>
        <end position="295"/>
    </location>
</feature>
<evidence type="ECO:0000313" key="12">
    <source>
        <dbReference type="Proteomes" id="UP000244016"/>
    </source>
</evidence>
<gene>
    <name evidence="11" type="ORF">BLITH_0238</name>
</gene>
<keyword evidence="9" id="KW-0592">Phosphate transport</keyword>
<dbReference type="PANTHER" id="PTHR30425:SF2">
    <property type="entry name" value="ABC TRANSPORTER PERMEASE PROTEIN YQGH-RELATED"/>
    <property type="match status" value="1"/>
</dbReference>